<keyword evidence="7" id="KW-0732">Signal</keyword>
<reference evidence="10" key="1">
    <citation type="submission" date="2016-11" db="UniProtKB">
        <authorList>
            <consortium name="WormBaseParasite"/>
        </authorList>
    </citation>
    <scope>IDENTIFICATION</scope>
</reference>
<sequence>MVILLLSLVAFLDCAASLSVSPSNLVIDEDWPMEKPLPVEICSKKFSDIHIVSGNEAAYFSIILKNSTCATLQLKKSLDADILHSDGRRWQGFIFVFEGRRHHQMSLEIQIADVNDNAPEFVDTAARISVAEIVPVNTVVSTVKTFDPDTGIGGIVQFFIQLIRANNGHGQRNKSRILYRLETNPHFEINLSGFVVLTRSLRNRTSDFFELIVTATELRTNEVISEGKIKIRVIEKDKYSPQCSQFIYYMEYDKKTKKLLGDKNILRVFDEDTDINYSTFSLELEGLLANVVMISSETVIGEADISFTITNDQELADKNELTLWLRVPNNTQTDGFCKIIIEPLKQQNRKTYLESSPKLAPLFMMTTENSGADIICDLKHNYGLNLSKGCPFWLTSAEHKHIFSIDANCVLRSLQSVDREERSEYHLNAKVLAETNLNDVNITIRVLDENDNAPQFTDHGTEFLAVEGETSTFTIHSGEIVINPFDAESLSNLIFPVIITASDNGSPSRSNTTMIMIRVQDVNDNSPEFKMVNYSFNITNAERPGAEVGQVEAEDFDISGNNVTYTGSDNHFKVNKVSGTIELRKPLPRSVQFHDFEVKASDSGIPSRSTVVSVRIVNGAHEIFTPTVERIIAVERQDIGHVVYLPEHETSELDYRYSQRQPTHNVFHVDEKTGSVILERWFNASNLTVDIDVTNTHTNDVIRKGDNNVIIILSYVPHIEHLIFTAISATTKLNPTIQTTPVKENTEINVADPYRLLEMKENKSLVLAKTINDNRTNFVEGKLIPERVHGDNTDSQMYVEVPSENNNRPRCPNNISIKLTQGSHIGSVLGLPVPLCTDNNSGQHDRLQYSITIQNKFFKINSTSSEISVVQELPPTSFSFVVTVMDSAGRVPSHSIDIPVFVDVAPTNLHPPEFEPIENITITGSEPNGSTIYNFKVFDKDGDSYNVSLQSNATLPFVVDSEGALKLSKDSNLVAGEICAKVVAADAGIPRKVTEKDFCVTVVGDTNMDPVILWPGQNSNQKFDELLIINATVSPILKGANRSLHYRIVGEGGVEDQKGFVVDNDGRVRRNVPFNFEERQNYQMHIEVCDVEEHCTQIKLFIQVIDENDNCPFFQQQSSIFKVHENVAVGETGIVIGEFAAAVDLDTSPEHRAICYELSTPYSFFLPDRTVPILYLNQSLDREVTEQLQIVIQAKDCNTYNKTCVDPNFNSARSDHIVIIHVLDKNDNFPKFDKRYYHLGAIVGHVRPGEKIASVCAKDSDLEENGLRYLLIGPVRRDNTPLDITPFEISEYTGDITTSMEFRDAEAHSYTLRVGVSDSVGHTDETFVIISVLTYNQQAEFLFNVTSKKVVQEIECISGLISTATSFQAVVDSVRAQQDNTHVFVHFLDKDHNVAFVADALAAINTSWSEDAVSARNILETKFGLRNVRMLSSTTVRLLTISDMLPISLGSLMIILAVMMNITDTRSDQN</sequence>
<name>A0A1I7YEN6_9BILA</name>
<dbReference type="Proteomes" id="UP000095287">
    <property type="component" value="Unplaced"/>
</dbReference>
<dbReference type="InterPro" id="IPR015919">
    <property type="entry name" value="Cadherin-like_sf"/>
</dbReference>
<dbReference type="GO" id="GO:0007156">
    <property type="term" value="P:homophilic cell adhesion via plasma membrane adhesion molecules"/>
    <property type="evidence" value="ECO:0007669"/>
    <property type="project" value="InterPro"/>
</dbReference>
<evidence type="ECO:0000256" key="1">
    <source>
        <dbReference type="ARBA" id="ARBA00004370"/>
    </source>
</evidence>
<proteinExistence type="predicted"/>
<dbReference type="GO" id="GO:0008013">
    <property type="term" value="F:beta-catenin binding"/>
    <property type="evidence" value="ECO:0007669"/>
    <property type="project" value="TreeGrafter"/>
</dbReference>
<keyword evidence="4 6" id="KW-0472">Membrane</keyword>
<dbReference type="PANTHER" id="PTHR24027:SF438">
    <property type="entry name" value="CADHERIN 23"/>
    <property type="match status" value="1"/>
</dbReference>
<dbReference type="PROSITE" id="PS50268">
    <property type="entry name" value="CADHERIN_2"/>
    <property type="match status" value="8"/>
</dbReference>
<dbReference type="InterPro" id="IPR039808">
    <property type="entry name" value="Cadherin"/>
</dbReference>
<dbReference type="SUPFAM" id="SSF49313">
    <property type="entry name" value="Cadherin-like"/>
    <property type="match status" value="9"/>
</dbReference>
<feature type="domain" description="Cadherin" evidence="8">
    <location>
        <begin position="1115"/>
        <end position="1232"/>
    </location>
</feature>
<dbReference type="InterPro" id="IPR002126">
    <property type="entry name" value="Cadherin-like_dom"/>
</dbReference>
<keyword evidence="6" id="KW-0812">Transmembrane</keyword>
<comment type="subcellular location">
    <subcellularLocation>
        <location evidence="1">Membrane</location>
    </subcellularLocation>
</comment>
<keyword evidence="2" id="KW-0677">Repeat</keyword>
<dbReference type="PANTHER" id="PTHR24027">
    <property type="entry name" value="CADHERIN-23"/>
    <property type="match status" value="1"/>
</dbReference>
<dbReference type="SMART" id="SM00112">
    <property type="entry name" value="CA"/>
    <property type="match status" value="8"/>
</dbReference>
<feature type="chain" id="PRO_5009312046" evidence="7">
    <location>
        <begin position="18"/>
        <end position="1470"/>
    </location>
</feature>
<dbReference type="Pfam" id="PF00028">
    <property type="entry name" value="Cadherin"/>
    <property type="match status" value="1"/>
</dbReference>
<dbReference type="GO" id="GO:0016477">
    <property type="term" value="P:cell migration"/>
    <property type="evidence" value="ECO:0007669"/>
    <property type="project" value="TreeGrafter"/>
</dbReference>
<dbReference type="Gene3D" id="2.60.40.60">
    <property type="entry name" value="Cadherins"/>
    <property type="match status" value="8"/>
</dbReference>
<evidence type="ECO:0000256" key="2">
    <source>
        <dbReference type="ARBA" id="ARBA00022737"/>
    </source>
</evidence>
<feature type="domain" description="Cadherin" evidence="8">
    <location>
        <begin position="122"/>
        <end position="243"/>
    </location>
</feature>
<feature type="domain" description="Cadherin" evidence="8">
    <location>
        <begin position="811"/>
        <end position="914"/>
    </location>
</feature>
<dbReference type="GO" id="GO:0005509">
    <property type="term" value="F:calcium ion binding"/>
    <property type="evidence" value="ECO:0007669"/>
    <property type="project" value="UniProtKB-UniRule"/>
</dbReference>
<organism evidence="9 10">
    <name type="scientific">Steinernema glaseri</name>
    <dbReference type="NCBI Taxonomy" id="37863"/>
    <lineage>
        <taxon>Eukaryota</taxon>
        <taxon>Metazoa</taxon>
        <taxon>Ecdysozoa</taxon>
        <taxon>Nematoda</taxon>
        <taxon>Chromadorea</taxon>
        <taxon>Rhabditida</taxon>
        <taxon>Tylenchina</taxon>
        <taxon>Panagrolaimomorpha</taxon>
        <taxon>Strongyloidoidea</taxon>
        <taxon>Steinernematidae</taxon>
        <taxon>Steinernema</taxon>
    </lineage>
</organism>
<feature type="signal peptide" evidence="7">
    <location>
        <begin position="1"/>
        <end position="17"/>
    </location>
</feature>
<feature type="domain" description="Cadherin" evidence="8">
    <location>
        <begin position="26"/>
        <end position="121"/>
    </location>
</feature>
<feature type="domain" description="Cadherin" evidence="8">
    <location>
        <begin position="1248"/>
        <end position="1342"/>
    </location>
</feature>
<evidence type="ECO:0000256" key="6">
    <source>
        <dbReference type="SAM" id="Phobius"/>
    </source>
</evidence>
<evidence type="ECO:0000313" key="10">
    <source>
        <dbReference type="WBParaSite" id="L893_g1556.t1"/>
    </source>
</evidence>
<evidence type="ECO:0000256" key="7">
    <source>
        <dbReference type="SAM" id="SignalP"/>
    </source>
</evidence>
<accession>A0A1I7YEN6</accession>
<feature type="transmembrane region" description="Helical" evidence="6">
    <location>
        <begin position="1444"/>
        <end position="1462"/>
    </location>
</feature>
<protein>
    <submittedName>
        <fullName evidence="10">Cadherin domain-containing protein</fullName>
    </submittedName>
</protein>
<dbReference type="CDD" id="cd11304">
    <property type="entry name" value="Cadherin_repeat"/>
    <property type="match status" value="7"/>
</dbReference>
<evidence type="ECO:0000259" key="8">
    <source>
        <dbReference type="PROSITE" id="PS50268"/>
    </source>
</evidence>
<keyword evidence="6" id="KW-1133">Transmembrane helix</keyword>
<evidence type="ECO:0000256" key="4">
    <source>
        <dbReference type="ARBA" id="ARBA00023136"/>
    </source>
</evidence>
<dbReference type="WBParaSite" id="L893_g1556.t1">
    <property type="protein sequence ID" value="L893_g1556.t1"/>
    <property type="gene ID" value="L893_g1556"/>
</dbReference>
<dbReference type="PROSITE" id="PS00232">
    <property type="entry name" value="CADHERIN_1"/>
    <property type="match status" value="4"/>
</dbReference>
<evidence type="ECO:0000256" key="3">
    <source>
        <dbReference type="ARBA" id="ARBA00022837"/>
    </source>
</evidence>
<keyword evidence="9" id="KW-1185">Reference proteome</keyword>
<dbReference type="GO" id="GO:0045296">
    <property type="term" value="F:cadherin binding"/>
    <property type="evidence" value="ECO:0007669"/>
    <property type="project" value="TreeGrafter"/>
</dbReference>
<feature type="domain" description="Cadherin" evidence="8">
    <location>
        <begin position="1024"/>
        <end position="1114"/>
    </location>
</feature>
<dbReference type="InterPro" id="IPR020894">
    <property type="entry name" value="Cadherin_CS"/>
</dbReference>
<evidence type="ECO:0000313" key="9">
    <source>
        <dbReference type="Proteomes" id="UP000095287"/>
    </source>
</evidence>
<feature type="domain" description="Cadherin" evidence="8">
    <location>
        <begin position="530"/>
        <end position="628"/>
    </location>
</feature>
<dbReference type="GO" id="GO:0016342">
    <property type="term" value="C:catenin complex"/>
    <property type="evidence" value="ECO:0007669"/>
    <property type="project" value="TreeGrafter"/>
</dbReference>
<evidence type="ECO:0000256" key="5">
    <source>
        <dbReference type="PROSITE-ProRule" id="PRU00043"/>
    </source>
</evidence>
<keyword evidence="3 5" id="KW-0106">Calcium</keyword>
<dbReference type="PRINTS" id="PR00205">
    <property type="entry name" value="CADHERIN"/>
</dbReference>
<feature type="domain" description="Cadherin" evidence="8">
    <location>
        <begin position="440"/>
        <end position="529"/>
    </location>
</feature>